<keyword evidence="1" id="KW-0732">Signal</keyword>
<evidence type="ECO:0000313" key="3">
    <source>
        <dbReference type="Proteomes" id="UP000230859"/>
    </source>
</evidence>
<dbReference type="Proteomes" id="UP000230859">
    <property type="component" value="Unassembled WGS sequence"/>
</dbReference>
<dbReference type="Gene3D" id="2.130.10.130">
    <property type="entry name" value="Integrin alpha, N-terminal"/>
    <property type="match status" value="1"/>
</dbReference>
<organism evidence="2 3">
    <name type="scientific">Candidatus Abzuiibacterium crystallinum</name>
    <dbReference type="NCBI Taxonomy" id="1974748"/>
    <lineage>
        <taxon>Bacteria</taxon>
        <taxon>Pseudomonadati</taxon>
        <taxon>Candidatus Omnitrophota</taxon>
        <taxon>Candidatus Abzuiibacterium</taxon>
    </lineage>
</organism>
<sequence length="506" mass="54735">MQFVIPETETYRTPISSAVIGDVNHDGIKEIFANSHDGKLYGIDTMGNPLPGFPVDLTALVHAVGGDIYDKHANIPALADLNGDGIQEILATIRYDYDNQFRNYKVRLFAIQANGAVHDAWPIDGVELHHIIGGGVFPSSYNQITAADLDQDGQDEVMVTGGSSTGLQVLKGDGTAFNQFFPMPNIAGGSPAAVGDIDQDGKLEIVAGDIADGFIGFQEEAEVHVINPEDGTEVPGWPVAIPTSNFLAPTVSVGDVNGDGSLDVVAAVGTVYPSTPPNYETLAVYAADGSPLAGWPLVRQNNNDSYYFSGIALADLDLDRKLEVISIFREVVYVNQFDGSDFPGWPRVFDDRNGEVNNQDRNVTVSDIDNDGYPDIVYLSNLGLLTAVDRFGNPLPGMPYDFGFVDPEISRDYTIATPVISDVGKDGDVNLIVTSFYRSDPNNKHAQINVFDFFEGTDGNIKASKDWLQFHRDNRHTGLYPQKRPLLISTSAGAKTPIAICRPGEC</sequence>
<dbReference type="InterPro" id="IPR013517">
    <property type="entry name" value="FG-GAP"/>
</dbReference>
<reference evidence="2 3" key="1">
    <citation type="submission" date="2017-09" db="EMBL/GenBank/DDBJ databases">
        <title>Depth-based differentiation of microbial function through sediment-hosted aquifers and enrichment of novel symbionts in the deep terrestrial subsurface.</title>
        <authorList>
            <person name="Probst A.J."/>
            <person name="Ladd B."/>
            <person name="Jarett J.K."/>
            <person name="Geller-Mcgrath D.E."/>
            <person name="Sieber C.M."/>
            <person name="Emerson J.B."/>
            <person name="Anantharaman K."/>
            <person name="Thomas B.C."/>
            <person name="Malmstrom R."/>
            <person name="Stieglmeier M."/>
            <person name="Klingl A."/>
            <person name="Woyke T."/>
            <person name="Ryan C.M."/>
            <person name="Banfield J.F."/>
        </authorList>
    </citation>
    <scope>NUCLEOTIDE SEQUENCE [LARGE SCALE GENOMIC DNA]</scope>
    <source>
        <strain evidence="2">CG11_big_fil_rev_8_21_14_0_20_45_26</strain>
    </source>
</reference>
<accession>A0A2H0LN76</accession>
<dbReference type="Pfam" id="PF13517">
    <property type="entry name" value="FG-GAP_3"/>
    <property type="match status" value="1"/>
</dbReference>
<comment type="caution">
    <text evidence="2">The sequence shown here is derived from an EMBL/GenBank/DDBJ whole genome shotgun (WGS) entry which is preliminary data.</text>
</comment>
<dbReference type="EMBL" id="PCVY01000060">
    <property type="protein sequence ID" value="PIQ85821.1"/>
    <property type="molecule type" value="Genomic_DNA"/>
</dbReference>
<dbReference type="SUPFAM" id="SSF69318">
    <property type="entry name" value="Integrin alpha N-terminal domain"/>
    <property type="match status" value="1"/>
</dbReference>
<dbReference type="AlphaFoldDB" id="A0A2H0LN76"/>
<dbReference type="PANTHER" id="PTHR44103">
    <property type="entry name" value="PROPROTEIN CONVERTASE P"/>
    <property type="match status" value="1"/>
</dbReference>
<dbReference type="PANTHER" id="PTHR44103:SF1">
    <property type="entry name" value="PROPROTEIN CONVERTASE P"/>
    <property type="match status" value="1"/>
</dbReference>
<name>A0A2H0LN76_9BACT</name>
<evidence type="ECO:0008006" key="4">
    <source>
        <dbReference type="Google" id="ProtNLM"/>
    </source>
</evidence>
<evidence type="ECO:0000313" key="2">
    <source>
        <dbReference type="EMBL" id="PIQ85821.1"/>
    </source>
</evidence>
<gene>
    <name evidence="2" type="ORF">COV74_07335</name>
</gene>
<evidence type="ECO:0000256" key="1">
    <source>
        <dbReference type="ARBA" id="ARBA00022729"/>
    </source>
</evidence>
<proteinExistence type="predicted"/>
<dbReference type="InterPro" id="IPR028994">
    <property type="entry name" value="Integrin_alpha_N"/>
</dbReference>
<protein>
    <recommendedName>
        <fullName evidence="4">VCBS repeat-containing protein</fullName>
    </recommendedName>
</protein>